<accession>A0A7C9JWX5</accession>
<gene>
    <name evidence="4" type="ORF">GZ085_05045</name>
</gene>
<protein>
    <submittedName>
        <fullName evidence="4">DUF4124 domain-containing protein</fullName>
    </submittedName>
</protein>
<evidence type="ECO:0000256" key="1">
    <source>
        <dbReference type="SAM" id="MobiDB-lite"/>
    </source>
</evidence>
<dbReference type="AlphaFoldDB" id="A0A7C9JWX5"/>
<comment type="caution">
    <text evidence="4">The sequence shown here is derived from an EMBL/GenBank/DDBJ whole genome shotgun (WGS) entry which is preliminary data.</text>
</comment>
<proteinExistence type="predicted"/>
<sequence length="144" mass="15496">MNRLAILFILALFQPSAFAAVYKCEINGGKIEYQATPCANKQATSSKLAQPAPSSSAPGTTPSGERKQCVGKELRINFTDMPVRATLQVLADFSGNKLAADASVNGSGAFSYECVPWDTVLQDIASRHNLIVKVENGTIFSRKR</sequence>
<keyword evidence="2" id="KW-0732">Signal</keyword>
<feature type="domain" description="DUF4124" evidence="3">
    <location>
        <begin position="9"/>
        <end position="58"/>
    </location>
</feature>
<feature type="chain" id="PRO_5028949400" evidence="2">
    <location>
        <begin position="20"/>
        <end position="144"/>
    </location>
</feature>
<feature type="region of interest" description="Disordered" evidence="1">
    <location>
        <begin position="44"/>
        <end position="67"/>
    </location>
</feature>
<dbReference type="Proteomes" id="UP000483432">
    <property type="component" value="Unassembled WGS sequence"/>
</dbReference>
<dbReference type="EMBL" id="JAAFGW010000053">
    <property type="protein sequence ID" value="NDP47756.1"/>
    <property type="molecule type" value="Genomic_DNA"/>
</dbReference>
<evidence type="ECO:0000313" key="5">
    <source>
        <dbReference type="Proteomes" id="UP000483432"/>
    </source>
</evidence>
<organism evidence="4 5">
    <name type="scientific">Sulfuriferula multivorans</name>
    <dbReference type="NCBI Taxonomy" id="1559896"/>
    <lineage>
        <taxon>Bacteria</taxon>
        <taxon>Pseudomonadati</taxon>
        <taxon>Pseudomonadota</taxon>
        <taxon>Betaproteobacteria</taxon>
        <taxon>Nitrosomonadales</taxon>
        <taxon>Sulfuricellaceae</taxon>
        <taxon>Sulfuriferula</taxon>
    </lineage>
</organism>
<dbReference type="Pfam" id="PF13511">
    <property type="entry name" value="DUF4124"/>
    <property type="match status" value="1"/>
</dbReference>
<evidence type="ECO:0000259" key="3">
    <source>
        <dbReference type="Pfam" id="PF13511"/>
    </source>
</evidence>
<reference evidence="4 5" key="1">
    <citation type="submission" date="2019-09" db="EMBL/GenBank/DDBJ databases">
        <title>H2 Metabolism Revealed by Metagenomic Analysis in Subglacial Sediment of East Antarctica.</title>
        <authorList>
            <person name="Yang Z."/>
            <person name="Zhang Y."/>
            <person name="Lv Y."/>
            <person name="Yan W."/>
            <person name="Xiao X."/>
            <person name="Sun B."/>
            <person name="Ma H."/>
        </authorList>
    </citation>
    <scope>NUCLEOTIDE SEQUENCE [LARGE SCALE GENOMIC DNA]</scope>
    <source>
        <strain evidence="4">Bin2_2</strain>
    </source>
</reference>
<evidence type="ECO:0000256" key="2">
    <source>
        <dbReference type="SAM" id="SignalP"/>
    </source>
</evidence>
<evidence type="ECO:0000313" key="4">
    <source>
        <dbReference type="EMBL" id="NDP47756.1"/>
    </source>
</evidence>
<feature type="signal peptide" evidence="2">
    <location>
        <begin position="1"/>
        <end position="19"/>
    </location>
</feature>
<feature type="compositionally biased region" description="Low complexity" evidence="1">
    <location>
        <begin position="51"/>
        <end position="63"/>
    </location>
</feature>
<dbReference type="InterPro" id="IPR025392">
    <property type="entry name" value="DUF4124"/>
</dbReference>
<dbReference type="Gene3D" id="3.30.1370.130">
    <property type="match status" value="1"/>
</dbReference>
<name>A0A7C9JWX5_9PROT</name>